<evidence type="ECO:0000256" key="1">
    <source>
        <dbReference type="SAM" id="MobiDB-lite"/>
    </source>
</evidence>
<keyword evidence="2" id="KW-1133">Transmembrane helix</keyword>
<dbReference type="RefSeq" id="WP_008560226.1">
    <property type="nucleotide sequence ID" value="NZ_CAKZKN010000033.1"/>
</dbReference>
<dbReference type="GeneID" id="78398996"/>
<gene>
    <name evidence="4" type="ORF">NIT7321_03488</name>
</gene>
<reference evidence="4 5" key="1">
    <citation type="submission" date="2015-05" db="EMBL/GenBank/DDBJ databases">
        <authorList>
            <person name="Rodrigo-Torres Lidia"/>
            <person name="Arahal R.David."/>
        </authorList>
    </citation>
    <scope>NUCLEOTIDE SEQUENCE [LARGE SCALE GENOMIC DNA]</scope>
    <source>
        <strain evidence="4 5">CECT 7321</strain>
    </source>
</reference>
<dbReference type="Proteomes" id="UP000043764">
    <property type="component" value="Unassembled WGS sequence"/>
</dbReference>
<protein>
    <recommendedName>
        <fullName evidence="3">SHOCT domain-containing protein</fullName>
    </recommendedName>
</protein>
<dbReference type="OrthoDB" id="7859575at2"/>
<dbReference type="InterPro" id="IPR018649">
    <property type="entry name" value="SHOCT"/>
</dbReference>
<dbReference type="AlphaFoldDB" id="A0A0H5DJ81"/>
<evidence type="ECO:0000313" key="4">
    <source>
        <dbReference type="EMBL" id="CRL12610.1"/>
    </source>
</evidence>
<evidence type="ECO:0000313" key="5">
    <source>
        <dbReference type="Proteomes" id="UP000043764"/>
    </source>
</evidence>
<feature type="region of interest" description="Disordered" evidence="1">
    <location>
        <begin position="40"/>
        <end position="63"/>
    </location>
</feature>
<organism evidence="4 5">
    <name type="scientific">Phaeobacter italicus</name>
    <dbReference type="NCBI Taxonomy" id="481446"/>
    <lineage>
        <taxon>Bacteria</taxon>
        <taxon>Pseudomonadati</taxon>
        <taxon>Pseudomonadota</taxon>
        <taxon>Alphaproteobacteria</taxon>
        <taxon>Rhodobacterales</taxon>
        <taxon>Roseobacteraceae</taxon>
        <taxon>Phaeobacter</taxon>
    </lineage>
</organism>
<keyword evidence="2" id="KW-0812">Transmembrane</keyword>
<feature type="transmembrane region" description="Helical" evidence="2">
    <location>
        <begin position="91"/>
        <end position="110"/>
    </location>
</feature>
<proteinExistence type="predicted"/>
<keyword evidence="5" id="KW-1185">Reference proteome</keyword>
<evidence type="ECO:0000256" key="2">
    <source>
        <dbReference type="SAM" id="Phobius"/>
    </source>
</evidence>
<dbReference type="EMBL" id="CVRL01000041">
    <property type="protein sequence ID" value="CRL12610.1"/>
    <property type="molecule type" value="Genomic_DNA"/>
</dbReference>
<feature type="domain" description="SHOCT" evidence="3">
    <location>
        <begin position="7"/>
        <end position="33"/>
    </location>
</feature>
<keyword evidence="2" id="KW-0472">Membrane</keyword>
<dbReference type="Pfam" id="PF09851">
    <property type="entry name" value="SHOCT"/>
    <property type="match status" value="1"/>
</dbReference>
<name>A0A0H5DJ81_9RHOB</name>
<accession>A0A0H5DJ81</accession>
<sequence>MSSILQEIRRLESARDRGELSAEEFAAAKETLLGSVEDATVISQERPRRRARPSPAPVSRNAPSGFWGIVAIALVAALAMTVLVGQMIGDFTIALTLVISVLAAVLVAAFRRLEG</sequence>
<feature type="transmembrane region" description="Helical" evidence="2">
    <location>
        <begin position="66"/>
        <end position="85"/>
    </location>
</feature>
<dbReference type="STRING" id="481446.NIT7645_03417"/>
<evidence type="ECO:0000259" key="3">
    <source>
        <dbReference type="Pfam" id="PF09851"/>
    </source>
</evidence>